<evidence type="ECO:0000256" key="2">
    <source>
        <dbReference type="ARBA" id="ARBA00023125"/>
    </source>
</evidence>
<keyword evidence="3" id="KW-0804">Transcription</keyword>
<keyword evidence="1" id="KW-0805">Transcription regulation</keyword>
<dbReference type="SUPFAM" id="SSF46785">
    <property type="entry name" value="Winged helix' DNA-binding domain"/>
    <property type="match status" value="1"/>
</dbReference>
<accession>A0A1Y2KVT4</accession>
<dbReference type="InterPro" id="IPR050397">
    <property type="entry name" value="Env_Response_Regulators"/>
</dbReference>
<protein>
    <submittedName>
        <fullName evidence="6">Transcriptional regulator</fullName>
    </submittedName>
</protein>
<dbReference type="GO" id="GO:0003700">
    <property type="term" value="F:DNA-binding transcription factor activity"/>
    <property type="evidence" value="ECO:0007669"/>
    <property type="project" value="TreeGrafter"/>
</dbReference>
<feature type="domain" description="Cyclic nucleotide-binding" evidence="4">
    <location>
        <begin position="14"/>
        <end position="133"/>
    </location>
</feature>
<organism evidence="6 7">
    <name type="scientific">Thalassospira mesophila</name>
    <dbReference type="NCBI Taxonomy" id="1293891"/>
    <lineage>
        <taxon>Bacteria</taxon>
        <taxon>Pseudomonadati</taxon>
        <taxon>Pseudomonadota</taxon>
        <taxon>Alphaproteobacteria</taxon>
        <taxon>Rhodospirillales</taxon>
        <taxon>Thalassospiraceae</taxon>
        <taxon>Thalassospira</taxon>
    </lineage>
</organism>
<dbReference type="GO" id="GO:0003677">
    <property type="term" value="F:DNA binding"/>
    <property type="evidence" value="ECO:0007669"/>
    <property type="project" value="UniProtKB-KW"/>
</dbReference>
<dbReference type="OrthoDB" id="190787at2"/>
<dbReference type="STRING" id="1293891.TMES_19490"/>
<evidence type="ECO:0000256" key="3">
    <source>
        <dbReference type="ARBA" id="ARBA00023163"/>
    </source>
</evidence>
<dbReference type="GO" id="GO:0005829">
    <property type="term" value="C:cytosol"/>
    <property type="evidence" value="ECO:0007669"/>
    <property type="project" value="TreeGrafter"/>
</dbReference>
<dbReference type="Pfam" id="PF13545">
    <property type="entry name" value="HTH_Crp_2"/>
    <property type="match status" value="1"/>
</dbReference>
<dbReference type="SUPFAM" id="SSF51206">
    <property type="entry name" value="cAMP-binding domain-like"/>
    <property type="match status" value="1"/>
</dbReference>
<evidence type="ECO:0000313" key="7">
    <source>
        <dbReference type="Proteomes" id="UP000193391"/>
    </source>
</evidence>
<keyword evidence="2" id="KW-0238">DNA-binding</keyword>
<dbReference type="CDD" id="cd00038">
    <property type="entry name" value="CAP_ED"/>
    <property type="match status" value="1"/>
</dbReference>
<dbReference type="NCBIfam" id="NF006901">
    <property type="entry name" value="PRK09392.1"/>
    <property type="match status" value="1"/>
</dbReference>
<gene>
    <name evidence="6" type="ORF">TMES_19490</name>
</gene>
<dbReference type="InterPro" id="IPR018490">
    <property type="entry name" value="cNMP-bd_dom_sf"/>
</dbReference>
<comment type="caution">
    <text evidence="6">The sequence shown here is derived from an EMBL/GenBank/DDBJ whole genome shotgun (WGS) entry which is preliminary data.</text>
</comment>
<dbReference type="Pfam" id="PF00027">
    <property type="entry name" value="cNMP_binding"/>
    <property type="match status" value="1"/>
</dbReference>
<dbReference type="PANTHER" id="PTHR24567">
    <property type="entry name" value="CRP FAMILY TRANSCRIPTIONAL REGULATORY PROTEIN"/>
    <property type="match status" value="1"/>
</dbReference>
<reference evidence="6 7" key="1">
    <citation type="submission" date="2014-03" db="EMBL/GenBank/DDBJ databases">
        <title>The draft genome sequence of Thalassospira mesophila JCM 18969.</title>
        <authorList>
            <person name="Lai Q."/>
            <person name="Shao Z."/>
        </authorList>
    </citation>
    <scope>NUCLEOTIDE SEQUENCE [LARGE SCALE GENOMIC DNA]</scope>
    <source>
        <strain evidence="6 7">JCM 18969</strain>
    </source>
</reference>
<evidence type="ECO:0000313" key="6">
    <source>
        <dbReference type="EMBL" id="OSQ36005.1"/>
    </source>
</evidence>
<dbReference type="SMART" id="SM00419">
    <property type="entry name" value="HTH_CRP"/>
    <property type="match status" value="1"/>
</dbReference>
<dbReference type="Gene3D" id="1.10.10.10">
    <property type="entry name" value="Winged helix-like DNA-binding domain superfamily/Winged helix DNA-binding domain"/>
    <property type="match status" value="1"/>
</dbReference>
<dbReference type="InterPro" id="IPR014710">
    <property type="entry name" value="RmlC-like_jellyroll"/>
</dbReference>
<dbReference type="Gene3D" id="2.60.120.10">
    <property type="entry name" value="Jelly Rolls"/>
    <property type="match status" value="1"/>
</dbReference>
<proteinExistence type="predicted"/>
<evidence type="ECO:0000259" key="4">
    <source>
        <dbReference type="PROSITE" id="PS50042"/>
    </source>
</evidence>
<evidence type="ECO:0000256" key="1">
    <source>
        <dbReference type="ARBA" id="ARBA00023015"/>
    </source>
</evidence>
<sequence length="236" mass="26478">MRPSDVPDLRDLELFREMPGERFDELMRGAYVQTFPPMVDLITEGDMSDFLHVVLEGRVELFASWNGRETTIATVEPISTFILAATVKDAPYLMSARTLEKSRLILLPSSDVRKVFDADGAFARSVVSELSARYRAVVKNTKNLKLRSSIERLANYVVHQYEIGGQNPEFDLPIEKRKIASFLGMTPENLSRAIRGLRSYGVEFDAQHVTISDLDALRGLAKPSPLIDDADLPSVF</sequence>
<feature type="domain" description="HTH crp-type" evidence="5">
    <location>
        <begin position="147"/>
        <end position="215"/>
    </location>
</feature>
<dbReference type="InterPro" id="IPR012318">
    <property type="entry name" value="HTH_CRP"/>
</dbReference>
<dbReference type="PROSITE" id="PS51063">
    <property type="entry name" value="HTH_CRP_2"/>
    <property type="match status" value="1"/>
</dbReference>
<dbReference type="InterPro" id="IPR000595">
    <property type="entry name" value="cNMP-bd_dom"/>
</dbReference>
<keyword evidence="7" id="KW-1185">Reference proteome</keyword>
<dbReference type="PROSITE" id="PS50042">
    <property type="entry name" value="CNMP_BINDING_3"/>
    <property type="match status" value="1"/>
</dbReference>
<name>A0A1Y2KVT4_9PROT</name>
<dbReference type="Proteomes" id="UP000193391">
    <property type="component" value="Unassembled WGS sequence"/>
</dbReference>
<dbReference type="AlphaFoldDB" id="A0A1Y2KVT4"/>
<evidence type="ECO:0000259" key="5">
    <source>
        <dbReference type="PROSITE" id="PS51063"/>
    </source>
</evidence>
<dbReference type="EMBL" id="JFKA01000013">
    <property type="protein sequence ID" value="OSQ36005.1"/>
    <property type="molecule type" value="Genomic_DNA"/>
</dbReference>
<dbReference type="PANTHER" id="PTHR24567:SF26">
    <property type="entry name" value="REGULATORY PROTEIN YEIL"/>
    <property type="match status" value="1"/>
</dbReference>
<dbReference type="InterPro" id="IPR036390">
    <property type="entry name" value="WH_DNA-bd_sf"/>
</dbReference>
<dbReference type="InterPro" id="IPR036388">
    <property type="entry name" value="WH-like_DNA-bd_sf"/>
</dbReference>